<name>A0A6J5R6P4_9CAUD</name>
<evidence type="ECO:0000256" key="2">
    <source>
        <dbReference type="SAM" id="MobiDB-lite"/>
    </source>
</evidence>
<organism evidence="3">
    <name type="scientific">uncultured Caudovirales phage</name>
    <dbReference type="NCBI Taxonomy" id="2100421"/>
    <lineage>
        <taxon>Viruses</taxon>
        <taxon>Duplodnaviria</taxon>
        <taxon>Heunggongvirae</taxon>
        <taxon>Uroviricota</taxon>
        <taxon>Caudoviricetes</taxon>
        <taxon>Peduoviridae</taxon>
        <taxon>Maltschvirus</taxon>
        <taxon>Maltschvirus maltsch</taxon>
    </lineage>
</organism>
<sequence>MATIAALIVDVAANTASIDRSTKQINTQLDSISSTASTMAKGLAAAFTIGAVQSFAMEILDTADAIQKMSDQTGMSTAEVQKLQFIAGQSSSSVESLVSAAQNLQVKLGSGDAGVTGAVQKLNINLATFTQLGAYDQMTLLADKVRDVKNPTDQAALAASLFGKTWKEILPAIKGGMKEVGDQASIMSDETVKSLDRIGDTLAQAKSITTAWGGSVVLAFEGAGFAVGDFLSKFNPEHFGVSTSQILKMQGALNDPTGLQGALQTAGHAARALAVDGMAPLAKVIAPTGSALADMNRQLDLNMAAMNRDAEAAKKAAKEHKDLADALVKTKEKINDINQSVGKGTWAPSAADMSDSVDAYVKSLNEMADVRDKAFAIESGSAGPVLAVGVQLNMDTAKQALAQLNTMAAGTFSGILSSAVSTLPQTVQKALTGGGGLKGAAQSMMSQVGSGLGEGLFKAGGALNGINNKLTGVFGNAFGLALPGIGAAIGSVIGPVVGKLASKLFGNPEKEVNPIRQAYVDAAGGLAVLNQRAAEAGVTVRAVLDAKNPEAYKKAIDALNEAFRFQDAAMVTLDETTKKYGFTIEELGPALSRQALDKQAQQIYQDFQVLTAAGIDTDTVLRRMGASVQDFVTQSLRTGTEIPAAMRPMLDRMVELGTLTDANGEVITDLGASGVTFSETMTQGFAKIVTVVERLTDAIARGLGLAIENIPQPVVVGAVHWNVDELPGGINDGTMTLDPYPQAAGGDYLISKPTLFLAGEAGPERATFTPQGKGRQTGGSSAQSTDDLRQAFNDLGNRLDQQQRLLPKLLRDAVLLAS</sequence>
<feature type="region of interest" description="Disordered" evidence="2">
    <location>
        <begin position="764"/>
        <end position="785"/>
    </location>
</feature>
<dbReference type="EMBL" id="LR797190">
    <property type="protein sequence ID" value="CAB4192523.1"/>
    <property type="molecule type" value="Genomic_DNA"/>
</dbReference>
<gene>
    <name evidence="3" type="ORF">UFOVP1236_43</name>
</gene>
<protein>
    <submittedName>
        <fullName evidence="3">Uncharacterized protein</fullName>
    </submittedName>
</protein>
<evidence type="ECO:0000256" key="1">
    <source>
        <dbReference type="SAM" id="Coils"/>
    </source>
</evidence>
<accession>A0A6J5R6P4</accession>
<proteinExistence type="predicted"/>
<keyword evidence="1" id="KW-0175">Coiled coil</keyword>
<evidence type="ECO:0000313" key="3">
    <source>
        <dbReference type="EMBL" id="CAB4192523.1"/>
    </source>
</evidence>
<feature type="coiled-coil region" evidence="1">
    <location>
        <begin position="296"/>
        <end position="333"/>
    </location>
</feature>
<reference evidence="3" key="1">
    <citation type="submission" date="2020-05" db="EMBL/GenBank/DDBJ databases">
        <authorList>
            <person name="Chiriac C."/>
            <person name="Salcher M."/>
            <person name="Ghai R."/>
            <person name="Kavagutti S V."/>
        </authorList>
    </citation>
    <scope>NUCLEOTIDE SEQUENCE</scope>
</reference>